<dbReference type="RefSeq" id="WP_015469302.1">
    <property type="nucleotide sequence ID" value="NC_020813.1"/>
</dbReference>
<dbReference type="EMBL" id="CP003537">
    <property type="protein sequence ID" value="AGH94812.1"/>
    <property type="molecule type" value="Genomic_DNA"/>
</dbReference>
<keyword evidence="2" id="KW-1185">Reference proteome</keyword>
<reference evidence="1 2" key="1">
    <citation type="journal article" date="2013" name="ISME J.">
        <title>By their genes ye shall know them: genomic signatures of predatory bacteria.</title>
        <authorList>
            <person name="Pasternak Z."/>
            <person name="Pietrokovski S."/>
            <person name="Rotem O."/>
            <person name="Gophna U."/>
            <person name="Lurie-Weinberger M.N."/>
            <person name="Jurkevitch E."/>
        </authorList>
    </citation>
    <scope>NUCLEOTIDE SEQUENCE [LARGE SCALE GENOMIC DNA]</scope>
    <source>
        <strain evidence="1 2">JSS</strain>
    </source>
</reference>
<dbReference type="PATRIC" id="fig|1184267.3.peg.602"/>
<dbReference type="HOGENOM" id="CLU_2858668_0_0_7"/>
<proteinExistence type="predicted"/>
<name>M4V620_9BACT</name>
<dbReference type="AlphaFoldDB" id="M4V620"/>
<protein>
    <submittedName>
        <fullName evidence="1">Uncharacterized protein</fullName>
    </submittedName>
</protein>
<organism evidence="1 2">
    <name type="scientific">Pseudobdellovibrio exovorus JSS</name>
    <dbReference type="NCBI Taxonomy" id="1184267"/>
    <lineage>
        <taxon>Bacteria</taxon>
        <taxon>Pseudomonadati</taxon>
        <taxon>Bdellovibrionota</taxon>
        <taxon>Bdellovibrionia</taxon>
        <taxon>Bdellovibrionales</taxon>
        <taxon>Pseudobdellovibrionaceae</taxon>
        <taxon>Pseudobdellovibrio</taxon>
    </lineage>
</organism>
<evidence type="ECO:0000313" key="1">
    <source>
        <dbReference type="EMBL" id="AGH94812.1"/>
    </source>
</evidence>
<dbReference type="KEGG" id="bex:A11Q_592"/>
<sequence length="64" mass="7251">MSHFIDDTEEVKIQDIDSHWVQVQIKNQVYTLTYDAAVDLAMRFAMVTSKMDEAPDVPAGSYAN</sequence>
<dbReference type="Proteomes" id="UP000012040">
    <property type="component" value="Chromosome"/>
</dbReference>
<gene>
    <name evidence="1" type="ORF">A11Q_592</name>
</gene>
<dbReference type="STRING" id="1184267.A11Q_592"/>
<evidence type="ECO:0000313" key="2">
    <source>
        <dbReference type="Proteomes" id="UP000012040"/>
    </source>
</evidence>
<accession>M4V620</accession>